<keyword evidence="2" id="KW-1133">Transmembrane helix</keyword>
<feature type="transmembrane region" description="Helical" evidence="2">
    <location>
        <begin position="33"/>
        <end position="51"/>
    </location>
</feature>
<dbReference type="Pfam" id="PF07690">
    <property type="entry name" value="MFS_1"/>
    <property type="match status" value="1"/>
</dbReference>
<dbReference type="PANTHER" id="PTHR23521">
    <property type="entry name" value="TRANSPORTER MFS SUPERFAMILY"/>
    <property type="match status" value="1"/>
</dbReference>
<feature type="transmembrane region" description="Helical" evidence="2">
    <location>
        <begin position="285"/>
        <end position="304"/>
    </location>
</feature>
<accession>A0ABD5PBV6</accession>
<organism evidence="4 5">
    <name type="scientific">Halobium salinum</name>
    <dbReference type="NCBI Taxonomy" id="1364940"/>
    <lineage>
        <taxon>Archaea</taxon>
        <taxon>Methanobacteriati</taxon>
        <taxon>Methanobacteriota</taxon>
        <taxon>Stenosarchaea group</taxon>
        <taxon>Halobacteria</taxon>
        <taxon>Halobacteriales</taxon>
        <taxon>Haloferacaceae</taxon>
        <taxon>Halobium</taxon>
    </lineage>
</organism>
<reference evidence="4 5" key="1">
    <citation type="journal article" date="2019" name="Int. J. Syst. Evol. Microbiol.">
        <title>The Global Catalogue of Microorganisms (GCM) 10K type strain sequencing project: providing services to taxonomists for standard genome sequencing and annotation.</title>
        <authorList>
            <consortium name="The Broad Institute Genomics Platform"/>
            <consortium name="The Broad Institute Genome Sequencing Center for Infectious Disease"/>
            <person name="Wu L."/>
            <person name="Ma J."/>
        </authorList>
    </citation>
    <scope>NUCLEOTIDE SEQUENCE [LARGE SCALE GENOMIC DNA]</scope>
    <source>
        <strain evidence="4 5">CGMCC 1.12553</strain>
    </source>
</reference>
<dbReference type="Proteomes" id="UP001595921">
    <property type="component" value="Unassembled WGS sequence"/>
</dbReference>
<feature type="transmembrane region" description="Helical" evidence="2">
    <location>
        <begin position="245"/>
        <end position="265"/>
    </location>
</feature>
<dbReference type="Gene3D" id="1.20.1250.20">
    <property type="entry name" value="MFS general substrate transporter like domains"/>
    <property type="match status" value="2"/>
</dbReference>
<feature type="transmembrane region" description="Helical" evidence="2">
    <location>
        <begin position="156"/>
        <end position="179"/>
    </location>
</feature>
<evidence type="ECO:0000313" key="5">
    <source>
        <dbReference type="Proteomes" id="UP001595921"/>
    </source>
</evidence>
<proteinExistence type="predicted"/>
<evidence type="ECO:0000313" key="4">
    <source>
        <dbReference type="EMBL" id="MFC4358440.1"/>
    </source>
</evidence>
<dbReference type="InterPro" id="IPR020846">
    <property type="entry name" value="MFS_dom"/>
</dbReference>
<feature type="region of interest" description="Disordered" evidence="1">
    <location>
        <begin position="1"/>
        <end position="26"/>
    </location>
</feature>
<sequence length="439" mass="44041">MKEGGGSGETGDVVGSEPTESAPTTTADGRWRALALLSVAELFAMSLWFSASAVAPELAARWGLSGAETAWLTTAVQLGFVAGALASAAFTLSDTVQPRILFAASSVVGAAATVGVAAVDAFLPAVALRFLTGVALAGVYPPGMKVVAGWFRSGRGLAIGTLVGALTVGSALPHLLRALGAVNGESTATAATGVADPRLVLLGAAALALVGAGVALLVRPGPYQSPAAPFDPRAVGRILRDRPTMLANVGYFGHMWELYAVWTWLPVYLLASAEATADPLATPPVLALLAFGAIATGAVGAVAAGRLADRWGRTTVTSASMVASGAACLGAGAAFGAPVLVLAPFVLGWGLVVVADSAQFSACVTELADGEYVGTALTLQTAFGFLLTVVAIQSVPVVAGVVGWRFAFAPLAVGPAVGTAAMLRLRRRPEAVRLAGGRG</sequence>
<evidence type="ECO:0000259" key="3">
    <source>
        <dbReference type="PROSITE" id="PS50850"/>
    </source>
</evidence>
<evidence type="ECO:0000256" key="1">
    <source>
        <dbReference type="SAM" id="MobiDB-lite"/>
    </source>
</evidence>
<keyword evidence="5" id="KW-1185">Reference proteome</keyword>
<dbReference type="RefSeq" id="WP_308203543.1">
    <property type="nucleotide sequence ID" value="NZ_JAODIW010000008.1"/>
</dbReference>
<feature type="transmembrane region" description="Helical" evidence="2">
    <location>
        <begin position="125"/>
        <end position="144"/>
    </location>
</feature>
<dbReference type="InterPro" id="IPR036259">
    <property type="entry name" value="MFS_trans_sf"/>
</dbReference>
<feature type="transmembrane region" description="Helical" evidence="2">
    <location>
        <begin position="71"/>
        <end position="93"/>
    </location>
</feature>
<feature type="transmembrane region" description="Helical" evidence="2">
    <location>
        <begin position="199"/>
        <end position="218"/>
    </location>
</feature>
<feature type="domain" description="Major facilitator superfamily (MFS) profile" evidence="3">
    <location>
        <begin position="243"/>
        <end position="439"/>
    </location>
</feature>
<gene>
    <name evidence="4" type="ORF">ACFO0N_10865</name>
</gene>
<dbReference type="SUPFAM" id="SSF103473">
    <property type="entry name" value="MFS general substrate transporter"/>
    <property type="match status" value="1"/>
</dbReference>
<protein>
    <submittedName>
        <fullName evidence="4">MFS transporter</fullName>
    </submittedName>
</protein>
<name>A0ABD5PBV6_9EURY</name>
<dbReference type="AlphaFoldDB" id="A0ABD5PBV6"/>
<dbReference type="EMBL" id="JBHSDS010000006">
    <property type="protein sequence ID" value="MFC4358440.1"/>
    <property type="molecule type" value="Genomic_DNA"/>
</dbReference>
<dbReference type="PROSITE" id="PS50850">
    <property type="entry name" value="MFS"/>
    <property type="match status" value="1"/>
</dbReference>
<evidence type="ECO:0000256" key="2">
    <source>
        <dbReference type="SAM" id="Phobius"/>
    </source>
</evidence>
<feature type="transmembrane region" description="Helical" evidence="2">
    <location>
        <begin position="100"/>
        <end position="119"/>
    </location>
</feature>
<dbReference type="PANTHER" id="PTHR23521:SF3">
    <property type="entry name" value="MFS TRANSPORTER"/>
    <property type="match status" value="1"/>
</dbReference>
<keyword evidence="2" id="KW-0472">Membrane</keyword>
<dbReference type="InterPro" id="IPR011701">
    <property type="entry name" value="MFS"/>
</dbReference>
<keyword evidence="2" id="KW-0812">Transmembrane</keyword>
<comment type="caution">
    <text evidence="4">The sequence shown here is derived from an EMBL/GenBank/DDBJ whole genome shotgun (WGS) entry which is preliminary data.</text>
</comment>